<name>A0ACB8H990_PSICU</name>
<organism evidence="1 2">
    <name type="scientific">Psilocybe cubensis</name>
    <name type="common">Psychedelic mushroom</name>
    <name type="synonym">Stropharia cubensis</name>
    <dbReference type="NCBI Taxonomy" id="181762"/>
    <lineage>
        <taxon>Eukaryota</taxon>
        <taxon>Fungi</taxon>
        <taxon>Dikarya</taxon>
        <taxon>Basidiomycota</taxon>
        <taxon>Agaricomycotina</taxon>
        <taxon>Agaricomycetes</taxon>
        <taxon>Agaricomycetidae</taxon>
        <taxon>Agaricales</taxon>
        <taxon>Agaricineae</taxon>
        <taxon>Strophariaceae</taxon>
        <taxon>Psilocybe</taxon>
    </lineage>
</organism>
<dbReference type="EMBL" id="JAFIQS020000003">
    <property type="protein sequence ID" value="KAH9484493.1"/>
    <property type="molecule type" value="Genomic_DNA"/>
</dbReference>
<protein>
    <submittedName>
        <fullName evidence="1">Uncharacterized protein</fullName>
    </submittedName>
</protein>
<accession>A0ACB8H990</accession>
<keyword evidence="2" id="KW-1185">Reference proteome</keyword>
<evidence type="ECO:0000313" key="1">
    <source>
        <dbReference type="EMBL" id="KAH9484493.1"/>
    </source>
</evidence>
<reference evidence="1" key="1">
    <citation type="submission" date="2021-10" db="EMBL/GenBank/DDBJ databases">
        <title>Psilocybe cubensis genome.</title>
        <authorList>
            <person name="Mckernan K.J."/>
            <person name="Crawford S."/>
            <person name="Trippe A."/>
            <person name="Kane L.T."/>
            <person name="Mclaughlin S."/>
        </authorList>
    </citation>
    <scope>NUCLEOTIDE SEQUENCE</scope>
    <source>
        <strain evidence="1">MGC-MH-2018</strain>
    </source>
</reference>
<dbReference type="Proteomes" id="UP000664032">
    <property type="component" value="Unassembled WGS sequence"/>
</dbReference>
<sequence>MRPRHNLEVDLHSARSCTNTTELVHISKDDMMVFGFDDEELFLRGHWSMIKNTLLPTKLHQWHRSERHRLCPLFRNQDRALDIAAIAREFLDSSTSNVMYMASLWRVHSHSGSGLPPPSQLYTSTFCLSKLMPQPRTRSHSTSGTLSRNFLGDPLSVSPHGGNEQASLHSGTQTSLGSTAKSHRKLLSSQHFKPSRNTVAGPSRTPGSPPVKPLVISRPRAIVRKSLQLPPPVPEKDVPRKPPKVKREDPDSDDEGTLVSAGEVPLRHHDAPKKQISEVEMRPDGLPATSKISRKILAVIPGMSDDEDQDEKLHNPCDARTRPKSIHWGLGSSPYQPDFIIEREEEATIEPFTSLSPPSFHGRKKAWTNWLPTNNRTQENVSNIVVQVTQHVSCTL</sequence>
<evidence type="ECO:0000313" key="2">
    <source>
        <dbReference type="Proteomes" id="UP000664032"/>
    </source>
</evidence>
<proteinExistence type="predicted"/>
<gene>
    <name evidence="1" type="ORF">JR316_0003975</name>
</gene>
<comment type="caution">
    <text evidence="1">The sequence shown here is derived from an EMBL/GenBank/DDBJ whole genome shotgun (WGS) entry which is preliminary data.</text>
</comment>